<evidence type="ECO:0000313" key="6">
    <source>
        <dbReference type="EMBL" id="KAF2864798.1"/>
    </source>
</evidence>
<evidence type="ECO:0000256" key="3">
    <source>
        <dbReference type="ARBA" id="ARBA00022801"/>
    </source>
</evidence>
<dbReference type="InterPro" id="IPR011650">
    <property type="entry name" value="Peptidase_M20_dimer"/>
</dbReference>
<sequence>MKNLSALLFSCSFGAVAVRAQSTPSYRDKLLSFHKSIVEIPSISGTEPAVGNFLIDYLTEQGLATERQFLPSSNRFNVLAWPQPRASNRSRIVVTTHMDVVPPYFSYSRSGPEPPTAETVIAGRGTSDAKGSVAAQTLAVLELLAAGSVSGDDVMLVFVVGEEVNGDGMIHFSNVMAQRGTRPNVAIFGEPTNSTLACGHKGGMACNVFAKGRSGHSGYPASGKSANEVLMRALVKVIDADLGNSEVYGNTTVNVGLMAGGVAPNVIPAAANASLAIRVALGPQANGHLIVRDRLQEVLTSVDAEAFTLECPFGFGVVETNCDVEGFETDIMAYGTDIPRLQGNHTRYLYGPGDILRAHTADESITVGELESAVEGYKKLILHAIEPAKSKKPKKPKRC</sequence>
<evidence type="ECO:0000256" key="2">
    <source>
        <dbReference type="ARBA" id="ARBA00022723"/>
    </source>
</evidence>
<dbReference type="AlphaFoldDB" id="A0A7C8M130"/>
<dbReference type="PANTHER" id="PTHR43808:SF30">
    <property type="entry name" value="ACETYLORNITHINE DEACETYLASE"/>
    <property type="match status" value="1"/>
</dbReference>
<dbReference type="Proteomes" id="UP000481861">
    <property type="component" value="Unassembled WGS sequence"/>
</dbReference>
<accession>A0A7C8M130</accession>
<feature type="signal peptide" evidence="4">
    <location>
        <begin position="1"/>
        <end position="20"/>
    </location>
</feature>
<evidence type="ECO:0000256" key="4">
    <source>
        <dbReference type="SAM" id="SignalP"/>
    </source>
</evidence>
<evidence type="ECO:0000256" key="1">
    <source>
        <dbReference type="ARBA" id="ARBA00006247"/>
    </source>
</evidence>
<dbReference type="SUPFAM" id="SSF55031">
    <property type="entry name" value="Bacterial exopeptidase dimerisation domain"/>
    <property type="match status" value="1"/>
</dbReference>
<keyword evidence="2" id="KW-0479">Metal-binding</keyword>
<dbReference type="Gene3D" id="3.40.630.10">
    <property type="entry name" value="Zn peptidases"/>
    <property type="match status" value="1"/>
</dbReference>
<dbReference type="OrthoDB" id="3064516at2759"/>
<name>A0A7C8M130_9PLEO</name>
<comment type="caution">
    <text evidence="6">The sequence shown here is derived from an EMBL/GenBank/DDBJ whole genome shotgun (WGS) entry which is preliminary data.</text>
</comment>
<feature type="domain" description="Peptidase M20 dimerisation" evidence="5">
    <location>
        <begin position="199"/>
        <end position="280"/>
    </location>
</feature>
<reference evidence="6 7" key="1">
    <citation type="submission" date="2020-01" db="EMBL/GenBank/DDBJ databases">
        <authorList>
            <consortium name="DOE Joint Genome Institute"/>
            <person name="Haridas S."/>
            <person name="Albert R."/>
            <person name="Binder M."/>
            <person name="Bloem J."/>
            <person name="Labutti K."/>
            <person name="Salamov A."/>
            <person name="Andreopoulos B."/>
            <person name="Baker S.E."/>
            <person name="Barry K."/>
            <person name="Bills G."/>
            <person name="Bluhm B.H."/>
            <person name="Cannon C."/>
            <person name="Castanera R."/>
            <person name="Culley D.E."/>
            <person name="Daum C."/>
            <person name="Ezra D."/>
            <person name="Gonzalez J.B."/>
            <person name="Henrissat B."/>
            <person name="Kuo A."/>
            <person name="Liang C."/>
            <person name="Lipzen A."/>
            <person name="Lutzoni F."/>
            <person name="Magnuson J."/>
            <person name="Mondo S."/>
            <person name="Nolan M."/>
            <person name="Ohm R."/>
            <person name="Pangilinan J."/>
            <person name="Park H.-J.H."/>
            <person name="Ramirez L."/>
            <person name="Alfaro M."/>
            <person name="Sun H."/>
            <person name="Tritt A."/>
            <person name="Yoshinaga Y."/>
            <person name="Zwiers L.-H.L."/>
            <person name="Turgeon B.G."/>
            <person name="Goodwin S.B."/>
            <person name="Spatafora J.W."/>
            <person name="Crous P.W."/>
            <person name="Grigoriev I.V."/>
        </authorList>
    </citation>
    <scope>NUCLEOTIDE SEQUENCE [LARGE SCALE GENOMIC DNA]</scope>
    <source>
        <strain evidence="6 7">CBS 611.86</strain>
    </source>
</reference>
<dbReference type="GO" id="GO:0016787">
    <property type="term" value="F:hydrolase activity"/>
    <property type="evidence" value="ECO:0007669"/>
    <property type="project" value="UniProtKB-KW"/>
</dbReference>
<dbReference type="Pfam" id="PF07687">
    <property type="entry name" value="M20_dimer"/>
    <property type="match status" value="1"/>
</dbReference>
<dbReference type="PANTHER" id="PTHR43808">
    <property type="entry name" value="ACETYLORNITHINE DEACETYLASE"/>
    <property type="match status" value="1"/>
</dbReference>
<feature type="chain" id="PRO_5028985694" description="Peptidase M20 dimerisation domain-containing protein" evidence="4">
    <location>
        <begin position="21"/>
        <end position="399"/>
    </location>
</feature>
<protein>
    <recommendedName>
        <fullName evidence="5">Peptidase M20 dimerisation domain-containing protein</fullName>
    </recommendedName>
</protein>
<dbReference type="InterPro" id="IPR050072">
    <property type="entry name" value="Peptidase_M20A"/>
</dbReference>
<dbReference type="Pfam" id="PF01546">
    <property type="entry name" value="Peptidase_M20"/>
    <property type="match status" value="1"/>
</dbReference>
<dbReference type="InterPro" id="IPR036264">
    <property type="entry name" value="Bact_exopeptidase_dim_dom"/>
</dbReference>
<dbReference type="InterPro" id="IPR002933">
    <property type="entry name" value="Peptidase_M20"/>
</dbReference>
<gene>
    <name evidence="6" type="ORF">BDV95DRAFT_508538</name>
</gene>
<proteinExistence type="inferred from homology"/>
<keyword evidence="7" id="KW-1185">Reference proteome</keyword>
<dbReference type="GO" id="GO:0046872">
    <property type="term" value="F:metal ion binding"/>
    <property type="evidence" value="ECO:0007669"/>
    <property type="project" value="UniProtKB-KW"/>
</dbReference>
<dbReference type="SUPFAM" id="SSF53187">
    <property type="entry name" value="Zn-dependent exopeptidases"/>
    <property type="match status" value="1"/>
</dbReference>
<keyword evidence="4" id="KW-0732">Signal</keyword>
<dbReference type="CDD" id="cd05652">
    <property type="entry name" value="M20_ArgE_DapE-like_fungal"/>
    <property type="match status" value="1"/>
</dbReference>
<evidence type="ECO:0000313" key="7">
    <source>
        <dbReference type="Proteomes" id="UP000481861"/>
    </source>
</evidence>
<keyword evidence="3" id="KW-0378">Hydrolase</keyword>
<dbReference type="Gene3D" id="3.30.70.360">
    <property type="match status" value="1"/>
</dbReference>
<evidence type="ECO:0000259" key="5">
    <source>
        <dbReference type="Pfam" id="PF07687"/>
    </source>
</evidence>
<comment type="similarity">
    <text evidence="1">Belongs to the peptidase M20A family.</text>
</comment>
<organism evidence="6 7">
    <name type="scientific">Massariosphaeria phaeospora</name>
    <dbReference type="NCBI Taxonomy" id="100035"/>
    <lineage>
        <taxon>Eukaryota</taxon>
        <taxon>Fungi</taxon>
        <taxon>Dikarya</taxon>
        <taxon>Ascomycota</taxon>
        <taxon>Pezizomycotina</taxon>
        <taxon>Dothideomycetes</taxon>
        <taxon>Pleosporomycetidae</taxon>
        <taxon>Pleosporales</taxon>
        <taxon>Pleosporales incertae sedis</taxon>
        <taxon>Massariosphaeria</taxon>
    </lineage>
</organism>
<dbReference type="EMBL" id="JAADJZ010000039">
    <property type="protein sequence ID" value="KAF2864798.1"/>
    <property type="molecule type" value="Genomic_DNA"/>
</dbReference>